<evidence type="ECO:0000256" key="3">
    <source>
        <dbReference type="ARBA" id="ARBA00022475"/>
    </source>
</evidence>
<evidence type="ECO:0000256" key="2">
    <source>
        <dbReference type="ARBA" id="ARBA00022448"/>
    </source>
</evidence>
<dbReference type="Gene3D" id="1.20.58.340">
    <property type="entry name" value="Magnesium transport protein CorA, transmembrane region"/>
    <property type="match status" value="1"/>
</dbReference>
<dbReference type="InterPro" id="IPR002523">
    <property type="entry name" value="MgTranspt_CorA/ZnTranspt_ZntB"/>
</dbReference>
<keyword evidence="5" id="KW-0812">Transmembrane</keyword>
<evidence type="ECO:0000256" key="5">
    <source>
        <dbReference type="SAM" id="Phobius"/>
    </source>
</evidence>
<feature type="compositionally biased region" description="Polar residues" evidence="4">
    <location>
        <begin position="148"/>
        <end position="164"/>
    </location>
</feature>
<dbReference type="PANTHER" id="PTHR46494:SF1">
    <property type="entry name" value="CORA FAMILY METAL ION TRANSPORTER (EUROFUNG)"/>
    <property type="match status" value="1"/>
</dbReference>
<evidence type="ECO:0000313" key="6">
    <source>
        <dbReference type="EMBL" id="KAH7369122.1"/>
    </source>
</evidence>
<dbReference type="PANTHER" id="PTHR46494">
    <property type="entry name" value="CORA FAMILY METAL ION TRANSPORTER (EUROFUNG)"/>
    <property type="match status" value="1"/>
</dbReference>
<feature type="compositionally biased region" description="Low complexity" evidence="4">
    <location>
        <begin position="18"/>
        <end position="38"/>
    </location>
</feature>
<dbReference type="InterPro" id="IPR045861">
    <property type="entry name" value="CorA_cytoplasmic_dom"/>
</dbReference>
<feature type="region of interest" description="Disordered" evidence="4">
    <location>
        <begin position="136"/>
        <end position="181"/>
    </location>
</feature>
<protein>
    <submittedName>
        <fullName evidence="6">ADP-ribosylation factor</fullName>
    </submittedName>
</protein>
<dbReference type="GO" id="GO:0015087">
    <property type="term" value="F:cobalt ion transmembrane transporter activity"/>
    <property type="evidence" value="ECO:0007669"/>
    <property type="project" value="TreeGrafter"/>
</dbReference>
<dbReference type="GO" id="GO:0015095">
    <property type="term" value="F:magnesium ion transmembrane transporter activity"/>
    <property type="evidence" value="ECO:0007669"/>
    <property type="project" value="TreeGrafter"/>
</dbReference>
<organism evidence="6 7">
    <name type="scientific">Plectosphaerella cucumerina</name>
    <dbReference type="NCBI Taxonomy" id="40658"/>
    <lineage>
        <taxon>Eukaryota</taxon>
        <taxon>Fungi</taxon>
        <taxon>Dikarya</taxon>
        <taxon>Ascomycota</taxon>
        <taxon>Pezizomycotina</taxon>
        <taxon>Sordariomycetes</taxon>
        <taxon>Hypocreomycetidae</taxon>
        <taxon>Glomerellales</taxon>
        <taxon>Plectosphaerellaceae</taxon>
        <taxon>Plectosphaerella</taxon>
    </lineage>
</organism>
<dbReference type="GO" id="GO:0050897">
    <property type="term" value="F:cobalt ion binding"/>
    <property type="evidence" value="ECO:0007669"/>
    <property type="project" value="TreeGrafter"/>
</dbReference>
<keyword evidence="2" id="KW-0813">Transport</keyword>
<sequence>MAATTDAAVMASVLTDDTTPASPSQGPTATTPSTATPASLFEDLHSPTVYEKTKAFCKSEKTLNFVVEFDHEKAEVAFDLKSEELKELLKRGTPKGRVRWINIWTPTAQALTMRAIGDHYGFSSRLQAILTMRPPEPTQAKEPLSAATRPSKSGATGAVQTSESVSDKGDVEHGSPATETRLQREVPASLKKDLAMYRIVKDTMGFTSVDQGPRFICLGANWLHERGEDNGELLQPKHWSWLTLCADYTVISIQETPVFEHPENQDLCRKELKNMRSNAVGILYQLSQLGIEEFKDNVIGLKSVRDTMKPEHGQTGGAMRRTTSDFEPGSGSDPQVEGSSNLFYYLFEDYGGAATILEVSKTIVSDLDKRVLASARRRAKLKTRDIIPHLHTLRKELRQLQNLFQSYKNMIRRISHPRHATTHGEVPSGPIRLSGDVKISQSARSRFDRLEDRLQMLMLNTIQECLEEQNALSDTFFKITTQKDSQATARLTGSATLLAKLSVFFLPISFMTAFFSVEIPNFVEGYTPNTYYVAFGVIAGLSFIALFFFSKLLMFFSDMLEDWADGLMRKIRKKND</sequence>
<comment type="subcellular location">
    <subcellularLocation>
        <location evidence="1">Cell membrane</location>
        <topology evidence="1">Multi-pass membrane protein</topology>
    </subcellularLocation>
</comment>
<keyword evidence="7" id="KW-1185">Reference proteome</keyword>
<keyword evidence="5" id="KW-1133">Transmembrane helix</keyword>
<proteinExistence type="predicted"/>
<feature type="transmembrane region" description="Helical" evidence="5">
    <location>
        <begin position="529"/>
        <end position="549"/>
    </location>
</feature>
<feature type="transmembrane region" description="Helical" evidence="5">
    <location>
        <begin position="497"/>
        <end position="517"/>
    </location>
</feature>
<dbReference type="AlphaFoldDB" id="A0A8K0TQW9"/>
<dbReference type="OrthoDB" id="5430812at2759"/>
<keyword evidence="3" id="KW-1003">Cell membrane</keyword>
<dbReference type="Proteomes" id="UP000813385">
    <property type="component" value="Unassembled WGS sequence"/>
</dbReference>
<dbReference type="GO" id="GO:0000287">
    <property type="term" value="F:magnesium ion binding"/>
    <property type="evidence" value="ECO:0007669"/>
    <property type="project" value="TreeGrafter"/>
</dbReference>
<dbReference type="Pfam" id="PF01544">
    <property type="entry name" value="CorA"/>
    <property type="match status" value="1"/>
</dbReference>
<feature type="region of interest" description="Disordered" evidence="4">
    <location>
        <begin position="13"/>
        <end position="38"/>
    </location>
</feature>
<evidence type="ECO:0000256" key="4">
    <source>
        <dbReference type="SAM" id="MobiDB-lite"/>
    </source>
</evidence>
<evidence type="ECO:0000313" key="7">
    <source>
        <dbReference type="Proteomes" id="UP000813385"/>
    </source>
</evidence>
<comment type="caution">
    <text evidence="6">The sequence shown here is derived from an EMBL/GenBank/DDBJ whole genome shotgun (WGS) entry which is preliminary data.</text>
</comment>
<keyword evidence="5" id="KW-0472">Membrane</keyword>
<gene>
    <name evidence="6" type="ORF">B0T11DRAFT_70776</name>
</gene>
<feature type="region of interest" description="Disordered" evidence="4">
    <location>
        <begin position="309"/>
        <end position="335"/>
    </location>
</feature>
<dbReference type="SUPFAM" id="SSF143865">
    <property type="entry name" value="CorA soluble domain-like"/>
    <property type="match status" value="1"/>
</dbReference>
<dbReference type="GO" id="GO:0005886">
    <property type="term" value="C:plasma membrane"/>
    <property type="evidence" value="ECO:0007669"/>
    <property type="project" value="UniProtKB-SubCell"/>
</dbReference>
<accession>A0A8K0TQW9</accession>
<reference evidence="6" key="1">
    <citation type="journal article" date="2021" name="Nat. Commun.">
        <title>Genetic determinants of endophytism in the Arabidopsis root mycobiome.</title>
        <authorList>
            <person name="Mesny F."/>
            <person name="Miyauchi S."/>
            <person name="Thiergart T."/>
            <person name="Pickel B."/>
            <person name="Atanasova L."/>
            <person name="Karlsson M."/>
            <person name="Huettel B."/>
            <person name="Barry K.W."/>
            <person name="Haridas S."/>
            <person name="Chen C."/>
            <person name="Bauer D."/>
            <person name="Andreopoulos W."/>
            <person name="Pangilinan J."/>
            <person name="LaButti K."/>
            <person name="Riley R."/>
            <person name="Lipzen A."/>
            <person name="Clum A."/>
            <person name="Drula E."/>
            <person name="Henrissat B."/>
            <person name="Kohler A."/>
            <person name="Grigoriev I.V."/>
            <person name="Martin F.M."/>
            <person name="Hacquard S."/>
        </authorList>
    </citation>
    <scope>NUCLEOTIDE SEQUENCE</scope>
    <source>
        <strain evidence="6">MPI-CAGE-AT-0016</strain>
    </source>
</reference>
<name>A0A8K0TQW9_9PEZI</name>
<dbReference type="EMBL" id="JAGPXD010000002">
    <property type="protein sequence ID" value="KAH7369122.1"/>
    <property type="molecule type" value="Genomic_DNA"/>
</dbReference>
<evidence type="ECO:0000256" key="1">
    <source>
        <dbReference type="ARBA" id="ARBA00004651"/>
    </source>
</evidence>